<proteinExistence type="predicted"/>
<protein>
    <submittedName>
        <fullName evidence="1">Uncharacterized protein</fullName>
    </submittedName>
</protein>
<dbReference type="Proteomes" id="UP001642720">
    <property type="component" value="Unassembled WGS sequence"/>
</dbReference>
<sequence>MPRPSRGRRPILERCTLPSVSPTANRKRMNGQASIRLGLEHAHGATAARVRLCKVKVKHRQLRKP</sequence>
<evidence type="ECO:0000313" key="2">
    <source>
        <dbReference type="Proteomes" id="UP001642720"/>
    </source>
</evidence>
<dbReference type="EMBL" id="PPTA01000002">
    <property type="protein sequence ID" value="TFB05662.1"/>
    <property type="molecule type" value="Genomic_DNA"/>
</dbReference>
<comment type="caution">
    <text evidence="1">The sequence shown here is derived from an EMBL/GenBank/DDBJ whole genome shotgun (WGS) entry which is preliminary data.</text>
</comment>
<dbReference type="GeneID" id="300573307"/>
<evidence type="ECO:0000313" key="1">
    <source>
        <dbReference type="EMBL" id="TFB05662.1"/>
    </source>
</evidence>
<accession>A0ABY2HBH4</accession>
<dbReference type="RefSeq" id="XP_073561863.1">
    <property type="nucleotide sequence ID" value="XM_073698857.1"/>
</dbReference>
<gene>
    <name evidence="1" type="ORF">CCMA1212_001433</name>
</gene>
<organism evidence="1 2">
    <name type="scientific">Trichoderma ghanense</name>
    <dbReference type="NCBI Taxonomy" id="65468"/>
    <lineage>
        <taxon>Eukaryota</taxon>
        <taxon>Fungi</taxon>
        <taxon>Dikarya</taxon>
        <taxon>Ascomycota</taxon>
        <taxon>Pezizomycotina</taxon>
        <taxon>Sordariomycetes</taxon>
        <taxon>Hypocreomycetidae</taxon>
        <taxon>Hypocreales</taxon>
        <taxon>Hypocreaceae</taxon>
        <taxon>Trichoderma</taxon>
    </lineage>
</organism>
<name>A0ABY2HBH4_9HYPO</name>
<keyword evidence="2" id="KW-1185">Reference proteome</keyword>
<reference evidence="1 2" key="1">
    <citation type="submission" date="2018-01" db="EMBL/GenBank/DDBJ databases">
        <title>Genome characterization of the sugarcane-associated fungus Trichoderma ghanense CCMA-1212 and their application in lignocelulose bioconversion.</title>
        <authorList>
            <person name="Steindorff A.S."/>
            <person name="Mendes T.D."/>
            <person name="Vilela E.S.D."/>
            <person name="Rodrigues D.S."/>
            <person name="Formighieri E.F."/>
            <person name="Melo I.S."/>
            <person name="Favaro L.C.L."/>
        </authorList>
    </citation>
    <scope>NUCLEOTIDE SEQUENCE [LARGE SCALE GENOMIC DNA]</scope>
    <source>
        <strain evidence="1 2">CCMA-1212</strain>
    </source>
</reference>